<evidence type="ECO:0000259" key="4">
    <source>
        <dbReference type="PROSITE" id="PS51181"/>
    </source>
</evidence>
<reference evidence="5 6" key="1">
    <citation type="submission" date="2016-05" db="EMBL/GenBank/DDBJ databases">
        <title>Comparative genomics of biotechnologically important yeasts.</title>
        <authorList>
            <consortium name="DOE Joint Genome Institute"/>
            <person name="Riley R."/>
            <person name="Haridas S."/>
            <person name="Wolfe K.H."/>
            <person name="Lopes M.R."/>
            <person name="Hittinger C.T."/>
            <person name="Goker M."/>
            <person name="Salamov A."/>
            <person name="Wisecaver J."/>
            <person name="Long T.M."/>
            <person name="Aerts A.L."/>
            <person name="Barry K."/>
            <person name="Choi C."/>
            <person name="Clum A."/>
            <person name="Coughlan A.Y."/>
            <person name="Deshpande S."/>
            <person name="Douglass A.P."/>
            <person name="Hanson S.J."/>
            <person name="Klenk H.-P."/>
            <person name="LaButti K."/>
            <person name="Lapidus A."/>
            <person name="Lindquist E."/>
            <person name="Lipzen A."/>
            <person name="Meier-kolthoff J.P."/>
            <person name="Ohm R.A."/>
            <person name="Otillar R.P."/>
            <person name="Pangilinan J."/>
            <person name="Peng Y."/>
            <person name="Rokas A."/>
            <person name="Rosa C.A."/>
            <person name="Scheuner C."/>
            <person name="Sibirny A.A."/>
            <person name="Slot J.C."/>
            <person name="Stielow J.B."/>
            <person name="Sun H."/>
            <person name="Kurtzman C.P."/>
            <person name="Blackwell M."/>
            <person name="Grigoriev I.V."/>
            <person name="Jeffries T.W."/>
        </authorList>
    </citation>
    <scope>NUCLEOTIDE SEQUENCE [LARGE SCALE GENOMIC DNA]</scope>
    <source>
        <strain evidence="5 6">NRRL YB-4993</strain>
    </source>
</reference>
<dbReference type="PANTHER" id="PTHR12305">
    <property type="entry name" value="PHOSPHATASE WITH HOMOLOGY TO TENSIN"/>
    <property type="match status" value="1"/>
</dbReference>
<dbReference type="Proteomes" id="UP000092555">
    <property type="component" value="Unassembled WGS sequence"/>
</dbReference>
<comment type="caution">
    <text evidence="5">The sequence shown here is derived from an EMBL/GenBank/DDBJ whole genome shotgun (WGS) entry which is preliminary data.</text>
</comment>
<dbReference type="PANTHER" id="PTHR12305:SF81">
    <property type="entry name" value="PHOSPHATIDYLINOSITOL 3,4,5-TRISPHOSPHATE 3-PHOSPHATASE AND DUAL-SPECIFICITY PROTEIN PHOSPHATASE PTEN"/>
    <property type="match status" value="1"/>
</dbReference>
<accession>A0A1A0HCI3</accession>
<dbReference type="RefSeq" id="XP_018712210.1">
    <property type="nucleotide sequence ID" value="XM_018857469.1"/>
</dbReference>
<organism evidence="5 6">
    <name type="scientific">Metschnikowia bicuspidata var. bicuspidata NRRL YB-4993</name>
    <dbReference type="NCBI Taxonomy" id="869754"/>
    <lineage>
        <taxon>Eukaryota</taxon>
        <taxon>Fungi</taxon>
        <taxon>Dikarya</taxon>
        <taxon>Ascomycota</taxon>
        <taxon>Saccharomycotina</taxon>
        <taxon>Pichiomycetes</taxon>
        <taxon>Metschnikowiaceae</taxon>
        <taxon>Metschnikowia</taxon>
    </lineage>
</organism>
<dbReference type="OrthoDB" id="16692at2759"/>
<dbReference type="InterPro" id="IPR051281">
    <property type="entry name" value="Dual-spec_lipid-protein_phosph"/>
</dbReference>
<dbReference type="InterPro" id="IPR029021">
    <property type="entry name" value="Prot-tyrosine_phosphatase-like"/>
</dbReference>
<evidence type="ECO:0000259" key="3">
    <source>
        <dbReference type="PROSITE" id="PS50056"/>
    </source>
</evidence>
<dbReference type="GO" id="GO:0004725">
    <property type="term" value="F:protein tyrosine phosphatase activity"/>
    <property type="evidence" value="ECO:0007669"/>
    <property type="project" value="TreeGrafter"/>
</dbReference>
<sequence>MNPENIIRALVSVPKKGYYDAEDFLDLSYVTPRIIVAAGPSDNFVSNIFRSPVDRVVSHLNRYRSGDQAHWHIWNLRGEGSGYSVNDIPAEYWSYYPFPDQQPPSVTFLISITREISDFFQLSPRNVALIHCREGKGRSGTVCCALLMYEAKLKGIYMSVDEAIAMFTRRRMRKYFGPGVLIYSQVRYLSYWKTYLLLSDNMIKNYQEFDSHGSVPFDISRSVITKITVIRPTLLLVLSKFKILTYTEKGNGLEEELLRTQSLGLPHISANTSFLDVPMNIPITAHMKDIKISFERQFCIAYAWFNLFFETLGDSKRPLPHQGASYITAKRLVLPWELFDGTRGFKVNSNFKLFDRIEILWVYHFPKS</sequence>
<dbReference type="SUPFAM" id="SSF52799">
    <property type="entry name" value="(Phosphotyrosine protein) phosphatases II"/>
    <property type="match status" value="1"/>
</dbReference>
<dbReference type="GO" id="GO:0051896">
    <property type="term" value="P:regulation of phosphatidylinositol 3-kinase/protein kinase B signal transduction"/>
    <property type="evidence" value="ECO:0007669"/>
    <property type="project" value="TreeGrafter"/>
</dbReference>
<keyword evidence="6" id="KW-1185">Reference proteome</keyword>
<dbReference type="PROSITE" id="PS50056">
    <property type="entry name" value="TYR_PHOSPHATASE_2"/>
    <property type="match status" value="1"/>
</dbReference>
<dbReference type="InterPro" id="IPR029023">
    <property type="entry name" value="Tensin_phosphatase"/>
</dbReference>
<dbReference type="GO" id="GO:0005886">
    <property type="term" value="C:plasma membrane"/>
    <property type="evidence" value="ECO:0007669"/>
    <property type="project" value="TreeGrafter"/>
</dbReference>
<dbReference type="GO" id="GO:0046856">
    <property type="term" value="P:phosphatidylinositol dephosphorylation"/>
    <property type="evidence" value="ECO:0007669"/>
    <property type="project" value="TreeGrafter"/>
</dbReference>
<dbReference type="PROSITE" id="PS00383">
    <property type="entry name" value="TYR_PHOSPHATASE_1"/>
    <property type="match status" value="1"/>
</dbReference>
<evidence type="ECO:0000256" key="2">
    <source>
        <dbReference type="ARBA" id="ARBA00022801"/>
    </source>
</evidence>
<keyword evidence="2" id="KW-0378">Hydrolase</keyword>
<gene>
    <name evidence="5" type="ORF">METBIDRAFT_41953</name>
</gene>
<dbReference type="GO" id="GO:0043491">
    <property type="term" value="P:phosphatidylinositol 3-kinase/protein kinase B signal transduction"/>
    <property type="evidence" value="ECO:0007669"/>
    <property type="project" value="TreeGrafter"/>
</dbReference>
<dbReference type="Pfam" id="PF22784">
    <property type="entry name" value="PTP-SAK"/>
    <property type="match status" value="1"/>
</dbReference>
<dbReference type="EC" id="3.1.3.67" evidence="1"/>
<dbReference type="GO" id="GO:0005829">
    <property type="term" value="C:cytosol"/>
    <property type="evidence" value="ECO:0007669"/>
    <property type="project" value="TreeGrafter"/>
</dbReference>
<evidence type="ECO:0000313" key="6">
    <source>
        <dbReference type="Proteomes" id="UP000092555"/>
    </source>
</evidence>
<dbReference type="InterPro" id="IPR000387">
    <property type="entry name" value="Tyr_Pase_dom"/>
</dbReference>
<name>A0A1A0HCI3_9ASCO</name>
<dbReference type="STRING" id="869754.A0A1A0HCI3"/>
<dbReference type="EMBL" id="LXTC01000003">
    <property type="protein sequence ID" value="OBA21700.1"/>
    <property type="molecule type" value="Genomic_DNA"/>
</dbReference>
<feature type="domain" description="Phosphatase tensin-type" evidence="4">
    <location>
        <begin position="16"/>
        <end position="199"/>
    </location>
</feature>
<dbReference type="CDD" id="cd14497">
    <property type="entry name" value="PTP_PTEN-like"/>
    <property type="match status" value="1"/>
</dbReference>
<evidence type="ECO:0000313" key="5">
    <source>
        <dbReference type="EMBL" id="OBA21700.1"/>
    </source>
</evidence>
<dbReference type="GO" id="GO:0005634">
    <property type="term" value="C:nucleus"/>
    <property type="evidence" value="ECO:0007669"/>
    <property type="project" value="TreeGrafter"/>
</dbReference>
<dbReference type="GO" id="GO:0016314">
    <property type="term" value="F:phosphatidylinositol-3,4,5-trisphosphate 3-phosphatase activity"/>
    <property type="evidence" value="ECO:0007669"/>
    <property type="project" value="UniProtKB-EC"/>
</dbReference>
<dbReference type="PROSITE" id="PS51181">
    <property type="entry name" value="PPASE_TENSIN"/>
    <property type="match status" value="1"/>
</dbReference>
<dbReference type="InterPro" id="IPR016130">
    <property type="entry name" value="Tyr_Pase_AS"/>
</dbReference>
<protein>
    <recommendedName>
        <fullName evidence="1">phosphatidylinositol-3,4,5-trisphosphate 3-phosphatase</fullName>
        <ecNumber evidence="1">3.1.3.67</ecNumber>
    </recommendedName>
</protein>
<dbReference type="AlphaFoldDB" id="A0A1A0HCI3"/>
<feature type="domain" description="Tyrosine specific protein phosphatases" evidence="3">
    <location>
        <begin position="107"/>
        <end position="171"/>
    </location>
</feature>
<dbReference type="GeneID" id="30030445"/>
<evidence type="ECO:0000256" key="1">
    <source>
        <dbReference type="ARBA" id="ARBA00013015"/>
    </source>
</evidence>
<dbReference type="Gene3D" id="3.90.190.10">
    <property type="entry name" value="Protein tyrosine phosphatase superfamily"/>
    <property type="match status" value="1"/>
</dbReference>
<dbReference type="InterPro" id="IPR057023">
    <property type="entry name" value="PTP-SAK"/>
</dbReference>
<dbReference type="GO" id="GO:0042995">
    <property type="term" value="C:cell projection"/>
    <property type="evidence" value="ECO:0007669"/>
    <property type="project" value="TreeGrafter"/>
</dbReference>
<proteinExistence type="predicted"/>